<dbReference type="InterPro" id="IPR027417">
    <property type="entry name" value="P-loop_NTPase"/>
</dbReference>
<dbReference type="InterPro" id="IPR000792">
    <property type="entry name" value="Tscrpt_reg_LuxR_C"/>
</dbReference>
<dbReference type="PANTHER" id="PTHR47691:SF3">
    <property type="entry name" value="HTH-TYPE TRANSCRIPTIONAL REGULATOR RV0890C-RELATED"/>
    <property type="match status" value="1"/>
</dbReference>
<comment type="caution">
    <text evidence="2">The sequence shown here is derived from an EMBL/GenBank/DDBJ whole genome shotgun (WGS) entry which is preliminary data.</text>
</comment>
<dbReference type="Gene3D" id="1.25.40.10">
    <property type="entry name" value="Tetratricopeptide repeat domain"/>
    <property type="match status" value="1"/>
</dbReference>
<dbReference type="GO" id="GO:0016887">
    <property type="term" value="F:ATP hydrolysis activity"/>
    <property type="evidence" value="ECO:0007669"/>
    <property type="project" value="InterPro"/>
</dbReference>
<dbReference type="EMBL" id="QUNO01000003">
    <property type="protein sequence ID" value="REH52051.1"/>
    <property type="molecule type" value="Genomic_DNA"/>
</dbReference>
<dbReference type="InterPro" id="IPR011990">
    <property type="entry name" value="TPR-like_helical_dom_sf"/>
</dbReference>
<dbReference type="InterPro" id="IPR019734">
    <property type="entry name" value="TPR_rpt"/>
</dbReference>
<dbReference type="SMART" id="SM00421">
    <property type="entry name" value="HTH_LUXR"/>
    <property type="match status" value="1"/>
</dbReference>
<dbReference type="SMART" id="SM00382">
    <property type="entry name" value="AAA"/>
    <property type="match status" value="1"/>
</dbReference>
<name>A0A3E0I099_9PSEU</name>
<sequence>MSSAERVCAVCGRVLADQQRLRYCSNACRQRAYRRRASSAARATIPAAVNSDIPGVLPALVDSFVGRRPEIEKLTQLIGQRRLVTLVGPAGVGKTRLALEVAGRQPQRAVLVELDSLDDGDRITQVVAGAFGVRELPGRTITEALFTVLRGTRTLLVLDNCEHLVDASARFVDLALRRCRGLRVLATSREALAIPGELVFSLDGLALPSGDSDPMRSDAVRLFVDRARERDQEFTLDDDTVGLIAAVCAELDGSPLAIELAAHRIPMLSVGAIHARLAGRFELLTTAHRRGKARQRSLRQAIDWSHQLLGPDEQVVFRRLSVLSGTFDLDTAIAVCADDEFRPEHVFELVFRLQAGSLVTAAGSSRLRMLESIRLYARERLDASDDGAATHDRLTRWLTELAQPLVREPVWFPLAAQRRLEGLIDNLMVAVRWTASTDDERNAVLTMATVRCWMPRGFLTEGRKLLRAALDRVHTRPEHRCLLLTYAGYLATVQGDTQEGVTYLAEALALARTTGDPVPLISALYTMGAVCQAAERLADAKERFTEALELAERTGAETAVAMVLERLALTAHWLGELDRADELITAALRRFRAGPVCHGMSLALHTGGTIALRRGELTTAEEFFADSLRNAPASWLEVPFALEGLAMAAGRRGDGERAIRLFCAARYIRGGDRLYAEPAWRRQVESSLGDWGVPDDDEIERIADDVGRLNREQVMAYALHGVWTAPSGSTGAELAEDEREVAALVAAGLTNPEIAARLGVSVRTVAYRLHRIRTKLGLRTRADVVAWADPDKPRTPPAESPVGS</sequence>
<dbReference type="CDD" id="cd06170">
    <property type="entry name" value="LuxR_C_like"/>
    <property type="match status" value="1"/>
</dbReference>
<dbReference type="SMART" id="SM00028">
    <property type="entry name" value="TPR"/>
    <property type="match status" value="4"/>
</dbReference>
<dbReference type="RefSeq" id="WP_147328458.1">
    <property type="nucleotide sequence ID" value="NZ_CP144375.1"/>
</dbReference>
<dbReference type="GO" id="GO:0006355">
    <property type="term" value="P:regulation of DNA-templated transcription"/>
    <property type="evidence" value="ECO:0007669"/>
    <property type="project" value="InterPro"/>
</dbReference>
<evidence type="ECO:0000259" key="1">
    <source>
        <dbReference type="PROSITE" id="PS50043"/>
    </source>
</evidence>
<dbReference type="AlphaFoldDB" id="A0A3E0I099"/>
<dbReference type="Gene3D" id="1.10.10.10">
    <property type="entry name" value="Winged helix-like DNA-binding domain superfamily/Winged helix DNA-binding domain"/>
    <property type="match status" value="1"/>
</dbReference>
<dbReference type="SUPFAM" id="SSF48452">
    <property type="entry name" value="TPR-like"/>
    <property type="match status" value="1"/>
</dbReference>
<dbReference type="GO" id="GO:0003677">
    <property type="term" value="F:DNA binding"/>
    <property type="evidence" value="ECO:0007669"/>
    <property type="project" value="InterPro"/>
</dbReference>
<protein>
    <submittedName>
        <fullName evidence="2">Putative ATPase</fullName>
    </submittedName>
</protein>
<dbReference type="SUPFAM" id="SSF52540">
    <property type="entry name" value="P-loop containing nucleoside triphosphate hydrolases"/>
    <property type="match status" value="1"/>
</dbReference>
<accession>A0A3E0I099</accession>
<dbReference type="PRINTS" id="PR00364">
    <property type="entry name" value="DISEASERSIST"/>
</dbReference>
<dbReference type="SUPFAM" id="SSF46894">
    <property type="entry name" value="C-terminal effector domain of the bipartite response regulators"/>
    <property type="match status" value="1"/>
</dbReference>
<dbReference type="InterPro" id="IPR049945">
    <property type="entry name" value="AAA_22"/>
</dbReference>
<organism evidence="2 3">
    <name type="scientific">Kutzneria buriramensis</name>
    <dbReference type="NCBI Taxonomy" id="1045776"/>
    <lineage>
        <taxon>Bacteria</taxon>
        <taxon>Bacillati</taxon>
        <taxon>Actinomycetota</taxon>
        <taxon>Actinomycetes</taxon>
        <taxon>Pseudonocardiales</taxon>
        <taxon>Pseudonocardiaceae</taxon>
        <taxon>Kutzneria</taxon>
    </lineage>
</organism>
<feature type="domain" description="HTH luxR-type" evidence="1">
    <location>
        <begin position="727"/>
        <end position="792"/>
    </location>
</feature>
<proteinExistence type="predicted"/>
<dbReference type="OrthoDB" id="499349at2"/>
<dbReference type="PRINTS" id="PR00038">
    <property type="entry name" value="HTHLUXR"/>
</dbReference>
<dbReference type="Pfam" id="PF00196">
    <property type="entry name" value="GerE"/>
    <property type="match status" value="1"/>
</dbReference>
<dbReference type="PROSITE" id="PS00622">
    <property type="entry name" value="HTH_LUXR_1"/>
    <property type="match status" value="1"/>
</dbReference>
<dbReference type="PANTHER" id="PTHR47691">
    <property type="entry name" value="REGULATOR-RELATED"/>
    <property type="match status" value="1"/>
</dbReference>
<dbReference type="Pfam" id="PF13401">
    <property type="entry name" value="AAA_22"/>
    <property type="match status" value="1"/>
</dbReference>
<dbReference type="Gene3D" id="3.40.50.300">
    <property type="entry name" value="P-loop containing nucleotide triphosphate hydrolases"/>
    <property type="match status" value="1"/>
</dbReference>
<dbReference type="PROSITE" id="PS50043">
    <property type="entry name" value="HTH_LUXR_2"/>
    <property type="match status" value="1"/>
</dbReference>
<dbReference type="InterPro" id="IPR003593">
    <property type="entry name" value="AAA+_ATPase"/>
</dbReference>
<dbReference type="Proteomes" id="UP000256269">
    <property type="component" value="Unassembled WGS sequence"/>
</dbReference>
<evidence type="ECO:0000313" key="3">
    <source>
        <dbReference type="Proteomes" id="UP000256269"/>
    </source>
</evidence>
<reference evidence="2 3" key="1">
    <citation type="submission" date="2018-08" db="EMBL/GenBank/DDBJ databases">
        <title>Genomic Encyclopedia of Archaeal and Bacterial Type Strains, Phase II (KMG-II): from individual species to whole genera.</title>
        <authorList>
            <person name="Goeker M."/>
        </authorList>
    </citation>
    <scope>NUCLEOTIDE SEQUENCE [LARGE SCALE GENOMIC DNA]</scope>
    <source>
        <strain evidence="2 3">DSM 45791</strain>
    </source>
</reference>
<evidence type="ECO:0000313" key="2">
    <source>
        <dbReference type="EMBL" id="REH52051.1"/>
    </source>
</evidence>
<dbReference type="InterPro" id="IPR036388">
    <property type="entry name" value="WH-like_DNA-bd_sf"/>
</dbReference>
<gene>
    <name evidence="2" type="ORF">BCF44_103500</name>
</gene>
<keyword evidence="3" id="KW-1185">Reference proteome</keyword>
<dbReference type="InterPro" id="IPR016032">
    <property type="entry name" value="Sig_transdc_resp-reg_C-effctor"/>
</dbReference>
<dbReference type="Pfam" id="PF13424">
    <property type="entry name" value="TPR_12"/>
    <property type="match status" value="1"/>
</dbReference>